<feature type="repeat" description="WD" evidence="5">
    <location>
        <begin position="214"/>
        <end position="255"/>
    </location>
</feature>
<dbReference type="SMART" id="SM00320">
    <property type="entry name" value="WD40"/>
    <property type="match status" value="7"/>
</dbReference>
<dbReference type="GO" id="GO:0005634">
    <property type="term" value="C:nucleus"/>
    <property type="evidence" value="ECO:0007669"/>
    <property type="project" value="TreeGrafter"/>
</dbReference>
<feature type="repeat" description="WD" evidence="5">
    <location>
        <begin position="406"/>
        <end position="447"/>
    </location>
</feature>
<feature type="compositionally biased region" description="Acidic residues" evidence="6">
    <location>
        <begin position="888"/>
        <end position="906"/>
    </location>
</feature>
<accession>A0A9P5SUN3</accession>
<evidence type="ECO:0000256" key="5">
    <source>
        <dbReference type="PROSITE-ProRule" id="PRU00221"/>
    </source>
</evidence>
<dbReference type="InterPro" id="IPR001680">
    <property type="entry name" value="WD40_rpt"/>
</dbReference>
<dbReference type="PROSITE" id="PS00678">
    <property type="entry name" value="WD_REPEATS_1"/>
    <property type="match status" value="2"/>
</dbReference>
<dbReference type="Gene3D" id="2.130.10.10">
    <property type="entry name" value="YVTN repeat-like/Quinoprotein amine dehydrogenase"/>
    <property type="match status" value="2"/>
</dbReference>
<dbReference type="InterPro" id="IPR015943">
    <property type="entry name" value="WD40/YVTN_repeat-like_dom_sf"/>
</dbReference>
<comment type="caution">
    <text evidence="8">The sequence shown here is derived from an EMBL/GenBank/DDBJ whole genome shotgun (WGS) entry which is preliminary data.</text>
</comment>
<dbReference type="SUPFAM" id="SSF47370">
    <property type="entry name" value="Bromodomain"/>
    <property type="match status" value="1"/>
</dbReference>
<feature type="region of interest" description="Disordered" evidence="6">
    <location>
        <begin position="1344"/>
        <end position="1553"/>
    </location>
</feature>
<dbReference type="Pfam" id="PF00439">
    <property type="entry name" value="Bromodomain"/>
    <property type="match status" value="1"/>
</dbReference>
<dbReference type="Pfam" id="PF25313">
    <property type="entry name" value="BRWD_AD"/>
    <property type="match status" value="1"/>
</dbReference>
<evidence type="ECO:0000313" key="9">
    <source>
        <dbReference type="Proteomes" id="UP000696485"/>
    </source>
</evidence>
<feature type="compositionally biased region" description="Basic residues" evidence="6">
    <location>
        <begin position="872"/>
        <end position="884"/>
    </location>
</feature>
<dbReference type="PROSITE" id="PS50294">
    <property type="entry name" value="WD_REPEATS_REGION"/>
    <property type="match status" value="3"/>
</dbReference>
<evidence type="ECO:0000259" key="7">
    <source>
        <dbReference type="PROSITE" id="PS50014"/>
    </source>
</evidence>
<dbReference type="PROSITE" id="PS50082">
    <property type="entry name" value="WD_REPEATS_2"/>
    <property type="match status" value="4"/>
</dbReference>
<sequence>MLPMRMHITNRARFLSKGPCLNAADVLLSDIAQHPQLLPARYNWKGERRPYSQEELNNIFLNIDPNHLPRLLSRLIAHTDAQIPPIVPGIRSLLATGATSLLREQHETESLRRNQDNANGKNIQRVLFNVKGTTRKARTLEYIRAKELKGSALTPPKLPSFVPSLFEELVVMNGHRFPTFCLLFDKTNNRVITGSDDYLIKIWSAESGYLLFTLRGHAAVVTYMDLSPDNTMLATASNDGIIRVWDLKTSAPIAVLPTGTQARTRKHITTVSFSPSPIPHNRYLIATSLDGYTWVWKYDRLTKKFQAKPTMLDCKTVGFGTSELKCATWNCTGSQFAVAGLDLFIRVFSTIHGSQNVAKTWKRRKSHDKSKAGLLEITTAAEGSLSGTPGPNTTQDWGEPILIAQLEGHRGVVTSLSFSRSGSRLLSGSVDGFVRIWKYDQQSKMWTSTAIDLRDEHVQAEATTTAARSMMPSPVTGTAPSANPFLATPNSGANTTEDTTNTDSEMNAPASQSQAGDTATEAPRPSRSTAEDSRIIPTMAIWSLDDATVILTTSLGEIKIFDSRTGQWMHTLKEHARGSSIYVVDVHPHDKRILMTAGYDGQVILWDIEKGVKIKGWTYSEHEFLDGRFSPDGMSFAVTDQEGKCILFGAGKNPDHYHDARSFVEQTFWSDYAPVRYDADHNVVDDATQIAPHLMERTPILDNSGRDYAKQRGPRYGLDIPVALSPGVLEKEEEVKLEILERELENLSEQTLAVLQPTDKRKLSKRRREFILEDEEDEEDDPMTVEVPIVPLPNDSSGEEYAGGAVSASSSSDSEGDDSDLAPEDGGHSLTGFVANTDDDDDEYYGAAQRRTRAASSSGTPRKQRAAANGERKRRTGRARKRMRIHSDDDDELEELGYSDDSEEYDTPPRTPTRKGRKAIDSLPSGSKSQRSARPKSFANDDYPSDEEPLESSEQEDEDDEGVFSGSSAGGSFTGTNAQGSSSVSSLPQSPKKTKKQWRGNGRKKGKAVLRDANAVELQKWLPSDWIKANEPRKTPYHPQMGDYIAYLRQGHAHYLNETPLRSKLNMKAVPYSRDPALSWVTFGRVSRITYNVGPPTWCTITLEEQILSSARGYPPNPQFTPSRRRFEIEFHDLGDVPDFLVLYSVFQEGANAQYQAGEQIWASFEGSSYAGTISDQVVEDDNFQDSLWMAFEVSWPANETTNLSPWEMQRDENEDLVEHETIPEEGTRILAELSELGRINEVIHHLNNMDEFQIFKSSVDFEAYPDYCKLIPYPICLDSIQDRLESGFYRRARAVQFDIELLEGNALKYNDPRSDIALYAKQLSRIFKTSVANPHKALPTLVKIKNSRRDEDDEFDGSGSEGQVDIDSEPEIDVEEEEEEEEDPDDFLNDESSNDEGSNRSRSKRRTNSRASRPPKRSAPATNGLRHKKTNGKQRQPTRGGRSKRKSNSDDDDDFEEQYQDHAEDDLDGDSNDEDSTWGARSKRTSRRGANGNTRSSRARVSDDDDDFAEDAQIQDEDEEMGDFQEPHSYATPPPRNKRRKAKIVDSDEDYA</sequence>
<evidence type="ECO:0000313" key="8">
    <source>
        <dbReference type="EMBL" id="KAF9338406.1"/>
    </source>
</evidence>
<dbReference type="SUPFAM" id="SSF50978">
    <property type="entry name" value="WD40 repeat-like"/>
    <property type="match status" value="1"/>
</dbReference>
<feature type="compositionally biased region" description="Low complexity" evidence="6">
    <location>
        <begin position="799"/>
        <end position="813"/>
    </location>
</feature>
<dbReference type="PRINTS" id="PR00503">
    <property type="entry name" value="BROMODOMAIN"/>
</dbReference>
<dbReference type="InterPro" id="IPR001487">
    <property type="entry name" value="Bromodomain"/>
</dbReference>
<feature type="compositionally biased region" description="Acidic residues" evidence="6">
    <location>
        <begin position="814"/>
        <end position="823"/>
    </location>
</feature>
<gene>
    <name evidence="8" type="primary">BRWD3</name>
    <name evidence="8" type="ORF">BG006_000005</name>
</gene>
<keyword evidence="1 5" id="KW-0853">WD repeat</keyword>
<evidence type="ECO:0000256" key="4">
    <source>
        <dbReference type="PROSITE-ProRule" id="PRU00035"/>
    </source>
</evidence>
<dbReference type="EMBL" id="JAAAUY010000001">
    <property type="protein sequence ID" value="KAF9338406.1"/>
    <property type="molecule type" value="Genomic_DNA"/>
</dbReference>
<feature type="compositionally biased region" description="Low complexity" evidence="6">
    <location>
        <begin position="974"/>
        <end position="986"/>
    </location>
</feature>
<feature type="compositionally biased region" description="Acidic residues" evidence="6">
    <location>
        <begin position="1365"/>
        <end position="1395"/>
    </location>
</feature>
<dbReference type="PANTHER" id="PTHR16266">
    <property type="entry name" value="WD REPEAT DOMAIN 9"/>
    <property type="match status" value="1"/>
</dbReference>
<dbReference type="Gene3D" id="1.20.920.10">
    <property type="entry name" value="Bromodomain-like"/>
    <property type="match status" value="1"/>
</dbReference>
<dbReference type="GO" id="GO:0007010">
    <property type="term" value="P:cytoskeleton organization"/>
    <property type="evidence" value="ECO:0007669"/>
    <property type="project" value="TreeGrafter"/>
</dbReference>
<evidence type="ECO:0000256" key="6">
    <source>
        <dbReference type="SAM" id="MobiDB-lite"/>
    </source>
</evidence>
<dbReference type="InterPro" id="IPR052060">
    <property type="entry name" value="Bromo_WD_repeat"/>
</dbReference>
<dbReference type="Pfam" id="PF25437">
    <property type="entry name" value="BRWD1_N"/>
    <property type="match status" value="1"/>
</dbReference>
<reference evidence="8" key="1">
    <citation type="journal article" date="2020" name="Fungal Divers.">
        <title>Resolving the Mortierellaceae phylogeny through synthesis of multi-gene phylogenetics and phylogenomics.</title>
        <authorList>
            <person name="Vandepol N."/>
            <person name="Liber J."/>
            <person name="Desiro A."/>
            <person name="Na H."/>
            <person name="Kennedy M."/>
            <person name="Barry K."/>
            <person name="Grigoriev I.V."/>
            <person name="Miller A.N."/>
            <person name="O'Donnell K."/>
            <person name="Stajich J.E."/>
            <person name="Bonito G."/>
        </authorList>
    </citation>
    <scope>NUCLEOTIDE SEQUENCE</scope>
    <source>
        <strain evidence="8">NVP1</strain>
    </source>
</reference>
<dbReference type="GO" id="GO:0006357">
    <property type="term" value="P:regulation of transcription by RNA polymerase II"/>
    <property type="evidence" value="ECO:0007669"/>
    <property type="project" value="TreeGrafter"/>
</dbReference>
<keyword evidence="3 4" id="KW-0103">Bromodomain</keyword>
<organism evidence="8 9">
    <name type="scientific">Podila minutissima</name>
    <dbReference type="NCBI Taxonomy" id="64525"/>
    <lineage>
        <taxon>Eukaryota</taxon>
        <taxon>Fungi</taxon>
        <taxon>Fungi incertae sedis</taxon>
        <taxon>Mucoromycota</taxon>
        <taxon>Mortierellomycotina</taxon>
        <taxon>Mortierellomycetes</taxon>
        <taxon>Mortierellales</taxon>
        <taxon>Mortierellaceae</taxon>
        <taxon>Podila</taxon>
    </lineage>
</organism>
<feature type="repeat" description="WD" evidence="5">
    <location>
        <begin position="172"/>
        <end position="213"/>
    </location>
</feature>
<evidence type="ECO:0000256" key="2">
    <source>
        <dbReference type="ARBA" id="ARBA00022737"/>
    </source>
</evidence>
<feature type="compositionally biased region" description="Acidic residues" evidence="6">
    <location>
        <begin position="943"/>
        <end position="962"/>
    </location>
</feature>
<feature type="compositionally biased region" description="Basic residues" evidence="6">
    <location>
        <begin position="992"/>
        <end position="1008"/>
    </location>
</feature>
<dbReference type="InterPro" id="IPR019775">
    <property type="entry name" value="WD40_repeat_CS"/>
</dbReference>
<feature type="region of interest" description="Disordered" evidence="6">
    <location>
        <begin position="772"/>
        <end position="1008"/>
    </location>
</feature>
<feature type="compositionally biased region" description="Basic residues" evidence="6">
    <location>
        <begin position="1402"/>
        <end position="1417"/>
    </location>
</feature>
<dbReference type="GO" id="GO:0008360">
    <property type="term" value="P:regulation of cell shape"/>
    <property type="evidence" value="ECO:0007669"/>
    <property type="project" value="TreeGrafter"/>
</dbReference>
<feature type="compositionally biased region" description="Acidic residues" evidence="6">
    <location>
        <begin position="1504"/>
        <end position="1524"/>
    </location>
</feature>
<keyword evidence="9" id="KW-1185">Reference proteome</keyword>
<evidence type="ECO:0000256" key="1">
    <source>
        <dbReference type="ARBA" id="ARBA00022574"/>
    </source>
</evidence>
<proteinExistence type="predicted"/>
<feature type="compositionally biased region" description="Low complexity" evidence="6">
    <location>
        <begin position="494"/>
        <end position="505"/>
    </location>
</feature>
<dbReference type="InterPro" id="IPR036427">
    <property type="entry name" value="Bromodomain-like_sf"/>
</dbReference>
<feature type="compositionally biased region" description="Acidic residues" evidence="6">
    <location>
        <begin position="1451"/>
        <end position="1477"/>
    </location>
</feature>
<keyword evidence="2" id="KW-0677">Repeat</keyword>
<dbReference type="Proteomes" id="UP000696485">
    <property type="component" value="Unassembled WGS sequence"/>
</dbReference>
<dbReference type="SMART" id="SM00297">
    <property type="entry name" value="BROMO"/>
    <property type="match status" value="1"/>
</dbReference>
<feature type="compositionally biased region" description="Acidic residues" evidence="6">
    <location>
        <begin position="772"/>
        <end position="783"/>
    </location>
</feature>
<dbReference type="InterPro" id="IPR057451">
    <property type="entry name" value="BRWD/PHIP_AD"/>
</dbReference>
<dbReference type="PROSITE" id="PS50014">
    <property type="entry name" value="BROMODOMAIN_2"/>
    <property type="match status" value="1"/>
</dbReference>
<name>A0A9P5SUN3_9FUNG</name>
<evidence type="ECO:0000256" key="3">
    <source>
        <dbReference type="ARBA" id="ARBA00023117"/>
    </source>
</evidence>
<feature type="domain" description="Bromo" evidence="7">
    <location>
        <begin position="1248"/>
        <end position="1318"/>
    </location>
</feature>
<protein>
    <submittedName>
        <fullName evidence="8">Bromodomain and WD repeat-containing protein 3</fullName>
    </submittedName>
</protein>
<feature type="repeat" description="WD" evidence="5">
    <location>
        <begin position="574"/>
        <end position="616"/>
    </location>
</feature>
<dbReference type="InterPro" id="IPR036322">
    <property type="entry name" value="WD40_repeat_dom_sf"/>
</dbReference>
<feature type="region of interest" description="Disordered" evidence="6">
    <location>
        <begin position="462"/>
        <end position="532"/>
    </location>
</feature>
<dbReference type="InterPro" id="IPR057452">
    <property type="entry name" value="BRWD/PHIP_N"/>
</dbReference>
<dbReference type="GO" id="GO:0006325">
    <property type="term" value="P:chromatin organization"/>
    <property type="evidence" value="ECO:0007669"/>
    <property type="project" value="UniProtKB-ARBA"/>
</dbReference>
<dbReference type="PANTHER" id="PTHR16266:SF17">
    <property type="entry name" value="BRWD3"/>
    <property type="match status" value="1"/>
</dbReference>
<dbReference type="Pfam" id="PF00400">
    <property type="entry name" value="WD40"/>
    <property type="match status" value="4"/>
</dbReference>